<protein>
    <submittedName>
        <fullName evidence="1">Uncharacterized protein</fullName>
    </submittedName>
</protein>
<dbReference type="RefSeq" id="WP_011973482.1">
    <property type="nucleotide sequence ID" value="NC_009635.1"/>
</dbReference>
<dbReference type="OrthoDB" id="60197at2157"/>
<evidence type="ECO:0000313" key="2">
    <source>
        <dbReference type="Proteomes" id="UP000001106"/>
    </source>
</evidence>
<keyword evidence="2" id="KW-1185">Reference proteome</keyword>
<dbReference type="EMBL" id="CP000743">
    <property type="protein sequence ID" value="ABR56350.1"/>
    <property type="molecule type" value="Genomic_DNA"/>
</dbReference>
<organism evidence="1 2">
    <name type="scientific">Methanococcus aeolicus (strain ATCC BAA-1280 / DSM 17508 / OCM 812 / Nankai-3)</name>
    <dbReference type="NCBI Taxonomy" id="419665"/>
    <lineage>
        <taxon>Archaea</taxon>
        <taxon>Methanobacteriati</taxon>
        <taxon>Methanobacteriota</taxon>
        <taxon>Methanomada group</taxon>
        <taxon>Methanococci</taxon>
        <taxon>Methanococcales</taxon>
        <taxon>Methanococcaceae</taxon>
        <taxon>Methanococcus</taxon>
    </lineage>
</organism>
<dbReference type="HOGENOM" id="CLU_830572_0_0_2"/>
<proteinExistence type="predicted"/>
<gene>
    <name evidence="1" type="ordered locus">Maeo_0767</name>
</gene>
<accession>A6UV28</accession>
<dbReference type="GeneID" id="5327479"/>
<dbReference type="STRING" id="419665.Maeo_0767"/>
<name>A6UV28_META3</name>
<evidence type="ECO:0000313" key="1">
    <source>
        <dbReference type="EMBL" id="ABR56350.1"/>
    </source>
</evidence>
<dbReference type="KEGG" id="mae:Maeo_0767"/>
<dbReference type="AlphaFoldDB" id="A6UV28"/>
<reference evidence="1" key="1">
    <citation type="submission" date="2007-06" db="EMBL/GenBank/DDBJ databases">
        <title>Complete sequence of Methanococcus aeolicus Nankai-3.</title>
        <authorList>
            <consortium name="US DOE Joint Genome Institute"/>
            <person name="Copeland A."/>
            <person name="Lucas S."/>
            <person name="Lapidus A."/>
            <person name="Barry K."/>
            <person name="Glavina del Rio T."/>
            <person name="Dalin E."/>
            <person name="Tice H."/>
            <person name="Pitluck S."/>
            <person name="Chain P."/>
            <person name="Malfatti S."/>
            <person name="Shin M."/>
            <person name="Vergez L."/>
            <person name="Schmutz J."/>
            <person name="Larimer F."/>
            <person name="Land M."/>
            <person name="Hauser L."/>
            <person name="Kyrpides N."/>
            <person name="Lykidis A."/>
            <person name="Sieprawska-Lupa M."/>
            <person name="Whitman W.B."/>
            <person name="Richardson P."/>
        </authorList>
    </citation>
    <scope>NUCLEOTIDE SEQUENCE [LARGE SCALE GENOMIC DNA]</scope>
    <source>
        <strain evidence="1">Nankai-3</strain>
    </source>
</reference>
<dbReference type="eggNOG" id="arCOG05089">
    <property type="taxonomic scope" value="Archaea"/>
</dbReference>
<dbReference type="Proteomes" id="UP000001106">
    <property type="component" value="Chromosome"/>
</dbReference>
<sequence>MAVNRSEIMNIYRKNSYPQYWSRVIEKHNLKQVYTNIFTNIPEYRFIGMIGDEIYKNITTGPCLLTSKEINSLNKNTTIEEVRKMLLRHPTFEDFVSIAIKTKKKYVTNIILETYEYAKLIEYKTNISYEDALILTKEAGDNFKKYYDYKLNNLNNNGEVSKINYHYTHTKKMDNKLRDLCNEHFEYYLNNSNLSKKGKEIIKDNPENSNWLRVKVSFLPEAINKDKSTIIEPASSIEGMKQANILSEASAVITRSPSSLSNKPVMNEGAPNEVFYLNNDFVEELNKIRSYNNMHKEFYGSSAYGISNIYLNEYLNGKEITDFNSFEIFIKGLFKK</sequence>